<dbReference type="OrthoDB" id="5958399at2759"/>
<dbReference type="RefSeq" id="XP_031551720.1">
    <property type="nucleotide sequence ID" value="XM_031695860.1"/>
</dbReference>
<dbReference type="AlphaFoldDB" id="A0A6P8HGL7"/>
<feature type="transmembrane region" description="Helical" evidence="1">
    <location>
        <begin position="473"/>
        <end position="495"/>
    </location>
</feature>
<feature type="transmembrane region" description="Helical" evidence="1">
    <location>
        <begin position="273"/>
        <end position="294"/>
    </location>
</feature>
<dbReference type="KEGG" id="aten:116288987"/>
<gene>
    <name evidence="4" type="primary">LOC116288987</name>
</gene>
<sequence>MITAIVHLVAFLVENCTGVAITETQGKQTDFEQGTNLQSSLLEEPKSCPLQDFITLDPEDVIFQEFDPPKYLENEPQAWKINLPTFKKSFWECLKTVLLIQGLAVPLTGIIAVIVIFLDFHTAEWCYDESWTKIPKNVQRLKITVKCLECFLIQVWDFFFLCILFPFSLIRELNVHTLILAGCFLDVVLRLYIQMYGVFKGPWLSIPLDSMFGFIMMVNHYRLARHLHPHSMKDALKFHFVITLQLFLAVPVWFVLVYEMIPFYLHRQKSTKLIIAALYPLLTLIPKAVSRLAAQSDILKEVIHPGSAHILVAVTYGVSAVVFRVLQAELTSSIGLFIALGIAHAIIDLLERITITMRDHIWEHLYRLVRRQGSKQPKYRSLRSRRLIADVSIQIMMHEASALMIGLGFFNIYQFIYGRRSYTIYQCITDFLTGTSIGLAIDMTINTLSLLIQTRLINLPVNRVWKKKWRHHILANSLIAYISVLFFSEHLFQVIRDKYDSHLGFDVLHGLNCSFPIFL</sequence>
<keyword evidence="1" id="KW-0472">Membrane</keyword>
<proteinExistence type="predicted"/>
<name>A0A6P8HGL7_ACTTE</name>
<keyword evidence="2" id="KW-0732">Signal</keyword>
<protein>
    <submittedName>
        <fullName evidence="4">Uncharacterized protein LOC116288987</fullName>
    </submittedName>
</protein>
<keyword evidence="1" id="KW-1133">Transmembrane helix</keyword>
<evidence type="ECO:0000256" key="2">
    <source>
        <dbReference type="SAM" id="SignalP"/>
    </source>
</evidence>
<evidence type="ECO:0000256" key="1">
    <source>
        <dbReference type="SAM" id="Phobius"/>
    </source>
</evidence>
<dbReference type="Proteomes" id="UP000515163">
    <property type="component" value="Unplaced"/>
</dbReference>
<dbReference type="GeneID" id="116288987"/>
<feature type="transmembrane region" description="Helical" evidence="1">
    <location>
        <begin position="97"/>
        <end position="118"/>
    </location>
</feature>
<feature type="transmembrane region" description="Helical" evidence="1">
    <location>
        <begin position="306"/>
        <end position="326"/>
    </location>
</feature>
<evidence type="ECO:0000313" key="3">
    <source>
        <dbReference type="Proteomes" id="UP000515163"/>
    </source>
</evidence>
<organism evidence="3 4">
    <name type="scientific">Actinia tenebrosa</name>
    <name type="common">Australian red waratah sea anemone</name>
    <dbReference type="NCBI Taxonomy" id="6105"/>
    <lineage>
        <taxon>Eukaryota</taxon>
        <taxon>Metazoa</taxon>
        <taxon>Cnidaria</taxon>
        <taxon>Anthozoa</taxon>
        <taxon>Hexacorallia</taxon>
        <taxon>Actiniaria</taxon>
        <taxon>Actiniidae</taxon>
        <taxon>Actinia</taxon>
    </lineage>
</organism>
<feature type="transmembrane region" description="Helical" evidence="1">
    <location>
        <begin position="240"/>
        <end position="261"/>
    </location>
</feature>
<dbReference type="InParanoid" id="A0A6P8HGL7"/>
<feature type="transmembrane region" description="Helical" evidence="1">
    <location>
        <begin position="387"/>
        <end position="411"/>
    </location>
</feature>
<feature type="transmembrane region" description="Helical" evidence="1">
    <location>
        <begin position="151"/>
        <end position="170"/>
    </location>
</feature>
<feature type="transmembrane region" description="Helical" evidence="1">
    <location>
        <begin position="332"/>
        <end position="350"/>
    </location>
</feature>
<feature type="transmembrane region" description="Helical" evidence="1">
    <location>
        <begin position="201"/>
        <end position="219"/>
    </location>
</feature>
<reference evidence="4" key="1">
    <citation type="submission" date="2025-08" db="UniProtKB">
        <authorList>
            <consortium name="RefSeq"/>
        </authorList>
    </citation>
    <scope>IDENTIFICATION</scope>
    <source>
        <tissue evidence="4">Tentacle</tissue>
    </source>
</reference>
<keyword evidence="1" id="KW-0812">Transmembrane</keyword>
<evidence type="ECO:0000313" key="4">
    <source>
        <dbReference type="RefSeq" id="XP_031551720.1"/>
    </source>
</evidence>
<keyword evidence="3" id="KW-1185">Reference proteome</keyword>
<accession>A0A6P8HGL7</accession>
<feature type="chain" id="PRO_5028280633" evidence="2">
    <location>
        <begin position="19"/>
        <end position="519"/>
    </location>
</feature>
<feature type="signal peptide" evidence="2">
    <location>
        <begin position="1"/>
        <end position="18"/>
    </location>
</feature>